<reference evidence="2" key="1">
    <citation type="submission" date="2016-05" db="EMBL/GenBank/DDBJ databases">
        <authorList>
            <person name="Lavstsen T."/>
            <person name="Jespersen J.S."/>
        </authorList>
    </citation>
    <scope>NUCLEOTIDE SEQUENCE</scope>
    <source>
        <tissue evidence="2">Brain</tissue>
    </source>
</reference>
<gene>
    <name evidence="2" type="primary">Nfu_g_1_008687</name>
</gene>
<feature type="signal peptide" evidence="1">
    <location>
        <begin position="1"/>
        <end position="18"/>
    </location>
</feature>
<name>A0A1A8NZD8_9TELE</name>
<sequence>WHLLDLVVIYSFVYLTGTVHINELQQQIISVNMPDCSTSANLYL</sequence>
<dbReference type="AlphaFoldDB" id="A0A1A8NZD8"/>
<keyword evidence="1" id="KW-0732">Signal</keyword>
<evidence type="ECO:0000256" key="1">
    <source>
        <dbReference type="SAM" id="SignalP"/>
    </source>
</evidence>
<protein>
    <submittedName>
        <fullName evidence="2">Uncharacterized protein</fullName>
    </submittedName>
</protein>
<feature type="non-terminal residue" evidence="2">
    <location>
        <position position="1"/>
    </location>
</feature>
<reference evidence="2" key="2">
    <citation type="submission" date="2016-06" db="EMBL/GenBank/DDBJ databases">
        <title>The genome of a short-lived fish provides insights into sex chromosome evolution and the genetic control of aging.</title>
        <authorList>
            <person name="Reichwald K."/>
            <person name="Felder M."/>
            <person name="Petzold A."/>
            <person name="Koch P."/>
            <person name="Groth M."/>
            <person name="Platzer M."/>
        </authorList>
    </citation>
    <scope>NUCLEOTIDE SEQUENCE</scope>
    <source>
        <tissue evidence="2">Brain</tissue>
    </source>
</reference>
<feature type="non-terminal residue" evidence="2">
    <location>
        <position position="44"/>
    </location>
</feature>
<evidence type="ECO:0000313" key="2">
    <source>
        <dbReference type="EMBL" id="SBR74411.1"/>
    </source>
</evidence>
<proteinExistence type="predicted"/>
<organism evidence="2">
    <name type="scientific">Nothobranchius pienaari</name>
    <dbReference type="NCBI Taxonomy" id="704102"/>
    <lineage>
        <taxon>Eukaryota</taxon>
        <taxon>Metazoa</taxon>
        <taxon>Chordata</taxon>
        <taxon>Craniata</taxon>
        <taxon>Vertebrata</taxon>
        <taxon>Euteleostomi</taxon>
        <taxon>Actinopterygii</taxon>
        <taxon>Neopterygii</taxon>
        <taxon>Teleostei</taxon>
        <taxon>Neoteleostei</taxon>
        <taxon>Acanthomorphata</taxon>
        <taxon>Ovalentaria</taxon>
        <taxon>Atherinomorphae</taxon>
        <taxon>Cyprinodontiformes</taxon>
        <taxon>Nothobranchiidae</taxon>
        <taxon>Nothobranchius</taxon>
    </lineage>
</organism>
<dbReference type="EMBL" id="HAEG01005543">
    <property type="protein sequence ID" value="SBR74411.1"/>
    <property type="molecule type" value="Transcribed_RNA"/>
</dbReference>
<accession>A0A1A8NZD8</accession>
<feature type="chain" id="PRO_5008376042" evidence="1">
    <location>
        <begin position="19"/>
        <end position="44"/>
    </location>
</feature>